<evidence type="ECO:0000313" key="2">
    <source>
        <dbReference type="EMBL" id="KAF6744927.1"/>
    </source>
</evidence>
<dbReference type="AlphaFoldDB" id="A0A8H6HEZ9"/>
<dbReference type="Proteomes" id="UP000521943">
    <property type="component" value="Unassembled WGS sequence"/>
</dbReference>
<keyword evidence="3" id="KW-1185">Reference proteome</keyword>
<accession>A0A8H6HEZ9</accession>
<keyword evidence="1" id="KW-0732">Signal</keyword>
<proteinExistence type="predicted"/>
<evidence type="ECO:0000256" key="1">
    <source>
        <dbReference type="SAM" id="SignalP"/>
    </source>
</evidence>
<feature type="chain" id="PRO_5034790121" description="Secreted protein" evidence="1">
    <location>
        <begin position="16"/>
        <end position="71"/>
    </location>
</feature>
<evidence type="ECO:0008006" key="4">
    <source>
        <dbReference type="Google" id="ProtNLM"/>
    </source>
</evidence>
<feature type="signal peptide" evidence="1">
    <location>
        <begin position="1"/>
        <end position="15"/>
    </location>
</feature>
<name>A0A8H6HEZ9_9AGAR</name>
<gene>
    <name evidence="2" type="ORF">DFP72DRAFT_927188</name>
</gene>
<evidence type="ECO:0000313" key="3">
    <source>
        <dbReference type="Proteomes" id="UP000521943"/>
    </source>
</evidence>
<dbReference type="EMBL" id="JACGCI010000112">
    <property type="protein sequence ID" value="KAF6744927.1"/>
    <property type="molecule type" value="Genomic_DNA"/>
</dbReference>
<protein>
    <recommendedName>
        <fullName evidence="4">Secreted protein</fullName>
    </recommendedName>
</protein>
<sequence>MHTIALLSLLAPVGAKSILPPRLYLLTTNLPPTYYSPPLLLLRSVIDFRVHRQYEIRIVRCTYTCVEGEQL</sequence>
<reference evidence="2 3" key="1">
    <citation type="submission" date="2020-07" db="EMBL/GenBank/DDBJ databases">
        <title>Comparative genomics of pyrophilous fungi reveals a link between fire events and developmental genes.</title>
        <authorList>
            <consortium name="DOE Joint Genome Institute"/>
            <person name="Steindorff A.S."/>
            <person name="Carver A."/>
            <person name="Calhoun S."/>
            <person name="Stillman K."/>
            <person name="Liu H."/>
            <person name="Lipzen A."/>
            <person name="Pangilinan J."/>
            <person name="Labutti K."/>
            <person name="Bruns T.D."/>
            <person name="Grigoriev I.V."/>
        </authorList>
    </citation>
    <scope>NUCLEOTIDE SEQUENCE [LARGE SCALE GENOMIC DNA]</scope>
    <source>
        <strain evidence="2 3">CBS 144469</strain>
    </source>
</reference>
<organism evidence="2 3">
    <name type="scientific">Ephemerocybe angulata</name>
    <dbReference type="NCBI Taxonomy" id="980116"/>
    <lineage>
        <taxon>Eukaryota</taxon>
        <taxon>Fungi</taxon>
        <taxon>Dikarya</taxon>
        <taxon>Basidiomycota</taxon>
        <taxon>Agaricomycotina</taxon>
        <taxon>Agaricomycetes</taxon>
        <taxon>Agaricomycetidae</taxon>
        <taxon>Agaricales</taxon>
        <taxon>Agaricineae</taxon>
        <taxon>Psathyrellaceae</taxon>
        <taxon>Ephemerocybe</taxon>
    </lineage>
</organism>
<comment type="caution">
    <text evidence="2">The sequence shown here is derived from an EMBL/GenBank/DDBJ whole genome shotgun (WGS) entry which is preliminary data.</text>
</comment>